<reference evidence="1" key="1">
    <citation type="submission" date="2021-06" db="EMBL/GenBank/DDBJ databases">
        <authorList>
            <person name="Kallberg Y."/>
            <person name="Tangrot J."/>
            <person name="Rosling A."/>
        </authorList>
    </citation>
    <scope>NUCLEOTIDE SEQUENCE</scope>
    <source>
        <strain evidence="1">FL966</strain>
    </source>
</reference>
<proteinExistence type="predicted"/>
<accession>A0A9N9PC81</accession>
<sequence length="103" mass="11800">QTLQKQVSLLVLNSSLSSTLIDTSLNDVSSVIISSVKSSYKLKNLFNDEKKCLKVNKTSEASLFFDIYKEKKPLAVFNKNFPRSPFIERFLDIHLIDHKTFLC</sequence>
<gene>
    <name evidence="1" type="ORF">CPELLU_LOCUS18623</name>
</gene>
<protein>
    <submittedName>
        <fullName evidence="1">784_t:CDS:1</fullName>
    </submittedName>
</protein>
<dbReference type="Proteomes" id="UP000789759">
    <property type="component" value="Unassembled WGS sequence"/>
</dbReference>
<evidence type="ECO:0000313" key="1">
    <source>
        <dbReference type="EMBL" id="CAG8810726.1"/>
    </source>
</evidence>
<name>A0A9N9PC81_9GLOM</name>
<evidence type="ECO:0000313" key="2">
    <source>
        <dbReference type="Proteomes" id="UP000789759"/>
    </source>
</evidence>
<dbReference type="EMBL" id="CAJVQA010038231">
    <property type="protein sequence ID" value="CAG8810726.1"/>
    <property type="molecule type" value="Genomic_DNA"/>
</dbReference>
<organism evidence="1 2">
    <name type="scientific">Cetraspora pellucida</name>
    <dbReference type="NCBI Taxonomy" id="1433469"/>
    <lineage>
        <taxon>Eukaryota</taxon>
        <taxon>Fungi</taxon>
        <taxon>Fungi incertae sedis</taxon>
        <taxon>Mucoromycota</taxon>
        <taxon>Glomeromycotina</taxon>
        <taxon>Glomeromycetes</taxon>
        <taxon>Diversisporales</taxon>
        <taxon>Gigasporaceae</taxon>
        <taxon>Cetraspora</taxon>
    </lineage>
</organism>
<comment type="caution">
    <text evidence="1">The sequence shown here is derived from an EMBL/GenBank/DDBJ whole genome shotgun (WGS) entry which is preliminary data.</text>
</comment>
<keyword evidence="2" id="KW-1185">Reference proteome</keyword>
<dbReference type="AlphaFoldDB" id="A0A9N9PC81"/>
<feature type="non-terminal residue" evidence="1">
    <location>
        <position position="103"/>
    </location>
</feature>